<evidence type="ECO:0000256" key="3">
    <source>
        <dbReference type="SAM" id="MobiDB-lite"/>
    </source>
</evidence>
<dbReference type="SUPFAM" id="SSF50044">
    <property type="entry name" value="SH3-domain"/>
    <property type="match status" value="1"/>
</dbReference>
<feature type="domain" description="SH3" evidence="4">
    <location>
        <begin position="1125"/>
        <end position="1185"/>
    </location>
</feature>
<name>A0A2K1JDM6_PHYPA</name>
<feature type="compositionally biased region" description="Polar residues" evidence="3">
    <location>
        <begin position="1087"/>
        <end position="1107"/>
    </location>
</feature>
<keyword evidence="1 2" id="KW-0728">SH3 domain</keyword>
<organism evidence="5">
    <name type="scientific">Physcomitrium patens</name>
    <name type="common">Spreading-leaved earth moss</name>
    <name type="synonym">Physcomitrella patens</name>
    <dbReference type="NCBI Taxonomy" id="3218"/>
    <lineage>
        <taxon>Eukaryota</taxon>
        <taxon>Viridiplantae</taxon>
        <taxon>Streptophyta</taxon>
        <taxon>Embryophyta</taxon>
        <taxon>Bryophyta</taxon>
        <taxon>Bryophytina</taxon>
        <taxon>Bryopsida</taxon>
        <taxon>Funariidae</taxon>
        <taxon>Funariales</taxon>
        <taxon>Funariaceae</taxon>
        <taxon>Physcomitrium</taxon>
    </lineage>
</organism>
<feature type="region of interest" description="Disordered" evidence="3">
    <location>
        <begin position="971"/>
        <end position="1127"/>
    </location>
</feature>
<evidence type="ECO:0000259" key="4">
    <source>
        <dbReference type="PROSITE" id="PS50002"/>
    </source>
</evidence>
<dbReference type="EnsemblPlants" id="Pp3c15_18470V3.1">
    <property type="protein sequence ID" value="Pp3c15_18470V3.1"/>
    <property type="gene ID" value="Pp3c15_18470"/>
</dbReference>
<dbReference type="FunCoup" id="A0A2K1JDM6">
    <property type="interactions" value="3656"/>
</dbReference>
<gene>
    <name evidence="6" type="primary">LOC112292600</name>
    <name evidence="5" type="ORF">PHYPA_019906</name>
</gene>
<evidence type="ECO:0000313" key="5">
    <source>
        <dbReference type="EMBL" id="PNR39627.1"/>
    </source>
</evidence>
<dbReference type="OrthoDB" id="5971719at2759"/>
<dbReference type="InterPro" id="IPR053296">
    <property type="entry name" value="TSET_member_tstB"/>
</dbReference>
<dbReference type="PROSITE" id="PS50002">
    <property type="entry name" value="SH3"/>
    <property type="match status" value="1"/>
</dbReference>
<evidence type="ECO:0000313" key="7">
    <source>
        <dbReference type="Proteomes" id="UP000006727"/>
    </source>
</evidence>
<dbReference type="AlphaFoldDB" id="A0A2K1JDM6"/>
<dbReference type="PANTHER" id="PTHR48151">
    <property type="entry name" value="SH3 DOMAIN-CONTAINING PROTEIN"/>
    <property type="match status" value="1"/>
</dbReference>
<feature type="compositionally biased region" description="Acidic residues" evidence="3">
    <location>
        <begin position="993"/>
        <end position="1003"/>
    </location>
</feature>
<dbReference type="PANTHER" id="PTHR48151:SF3">
    <property type="entry name" value="SH3 DOMAIN-CONTAINING PROTEIN"/>
    <property type="match status" value="1"/>
</dbReference>
<reference evidence="5 7" key="1">
    <citation type="journal article" date="2008" name="Science">
        <title>The Physcomitrella genome reveals evolutionary insights into the conquest of land by plants.</title>
        <authorList>
            <person name="Rensing S."/>
            <person name="Lang D."/>
            <person name="Zimmer A."/>
            <person name="Terry A."/>
            <person name="Salamov A."/>
            <person name="Shapiro H."/>
            <person name="Nishiyama T."/>
            <person name="Perroud P.-F."/>
            <person name="Lindquist E."/>
            <person name="Kamisugi Y."/>
            <person name="Tanahashi T."/>
            <person name="Sakakibara K."/>
            <person name="Fujita T."/>
            <person name="Oishi K."/>
            <person name="Shin-I T."/>
            <person name="Kuroki Y."/>
            <person name="Toyoda A."/>
            <person name="Suzuki Y."/>
            <person name="Hashimoto A."/>
            <person name="Yamaguchi K."/>
            <person name="Sugano A."/>
            <person name="Kohara Y."/>
            <person name="Fujiyama A."/>
            <person name="Anterola A."/>
            <person name="Aoki S."/>
            <person name="Ashton N."/>
            <person name="Barbazuk W.B."/>
            <person name="Barker E."/>
            <person name="Bennetzen J."/>
            <person name="Bezanilla M."/>
            <person name="Blankenship R."/>
            <person name="Cho S.H."/>
            <person name="Dutcher S."/>
            <person name="Estelle M."/>
            <person name="Fawcett J.A."/>
            <person name="Gundlach H."/>
            <person name="Hanada K."/>
            <person name="Heyl A."/>
            <person name="Hicks K.A."/>
            <person name="Hugh J."/>
            <person name="Lohr M."/>
            <person name="Mayer K."/>
            <person name="Melkozernov A."/>
            <person name="Murata T."/>
            <person name="Nelson D."/>
            <person name="Pils B."/>
            <person name="Prigge M."/>
            <person name="Reiss B."/>
            <person name="Renner T."/>
            <person name="Rombauts S."/>
            <person name="Rushton P."/>
            <person name="Sanderfoot A."/>
            <person name="Schween G."/>
            <person name="Shiu S.-H."/>
            <person name="Stueber K."/>
            <person name="Theodoulou F.L."/>
            <person name="Tu H."/>
            <person name="Van de Peer Y."/>
            <person name="Verrier P.J."/>
            <person name="Waters E."/>
            <person name="Wood A."/>
            <person name="Yang L."/>
            <person name="Cove D."/>
            <person name="Cuming A."/>
            <person name="Hasebe M."/>
            <person name="Lucas S."/>
            <person name="Mishler D.B."/>
            <person name="Reski R."/>
            <person name="Grigoriev I."/>
            <person name="Quatrano R.S."/>
            <person name="Boore J.L."/>
        </authorList>
    </citation>
    <scope>NUCLEOTIDE SEQUENCE [LARGE SCALE GENOMIC DNA]</scope>
    <source>
        <strain evidence="6 7">cv. Gransden 2004</strain>
    </source>
</reference>
<dbReference type="Gramene" id="Pp3c15_18470V3.1">
    <property type="protein sequence ID" value="Pp3c15_18470V3.1"/>
    <property type="gene ID" value="Pp3c15_18470"/>
</dbReference>
<dbReference type="SMART" id="SM00326">
    <property type="entry name" value="SH3"/>
    <property type="match status" value="1"/>
</dbReference>
<dbReference type="Gramene" id="Pp3c15_18470V3.2">
    <property type="protein sequence ID" value="Pp3c15_18470V3.2"/>
    <property type="gene ID" value="Pp3c15_18470"/>
</dbReference>
<dbReference type="Pfam" id="PF00018">
    <property type="entry name" value="SH3_1"/>
    <property type="match status" value="1"/>
</dbReference>
<feature type="compositionally biased region" description="Low complexity" evidence="3">
    <location>
        <begin position="1033"/>
        <end position="1045"/>
    </location>
</feature>
<proteinExistence type="predicted"/>
<sequence length="1185" mass="127497">MAQEPGASLMDLITSDPPPPGNPTFPPLGKPERSSKNVPPRKSNVQMTPELLSSIKTSVPGKTGLGLPKQKKPVSYSHLARSLQELSTSADQKAAAKQLVHQVFPKLAVYSSVDPSLAPALLALHKSSEDRSVLRYVYYFFARLLAESGAQGVTSGGGLPTPNWDALADLNLAGGTVVTRAEVVPQIIAQLTAEAAMSDPLLHPRRIAALKALSFAPTSSNDVLANLYGIVFGILDKVADAGKLKRKKGMFGRQSVDKESALRSNLQYAALSTLRRLPLDSGNPAFLHRAVQGIACADPVGVRHALSVVTELATKDTTAVAMAVAKVSLNGGSLQEVLQIHDVLARVYLARLCYILSRAKVLDERPEVRTQFTTILYQLLLDPSERVCFEAVSCILGKFDASESLEDRAVGWVLLTTAILKFPEPPSLPAKDSSGAAGKDGATKEGIPPRGPKDRQAPRPRRPQPLIKLVMRRLEAALRSSSRPVLHGAVRIVQELGKSRASAVAIRGYTVDEMAQQDESMINPTADAMKGEDEAGDAEAGHRRTVSVSAGGKESIASMVASLVEGVRTTTACECVYVRAAAIKALIWMQSPYEPVEELKAIVNGELADPNWPSALLNDILLTLHARFKATPEMAVILLDISRLFATKVPGKIDSDVLQLLWKTCLVGSGPDGKHNALEAVTVVLDLPPPQPLQMVGGRATERADPKSAIALQRLVQAAVWFLGENANYAAGEYAWESATSPSTALMMLDGDKMVAAASSRNPTLAGAITRLQRCAISGSWEVRIIAAQALVTVAIRSGEPYRIQIYEFMHTLAQGRTREKVVGAEATNGEDQGASGTGLSSIIAPMLRVLDEIYKGQDQFVKDTREHDNAKREWSDDDLKKLYDTHEKLLDLVSLYCFVPRSKYLPLGPTSAKLINLYRNEHRIDASAGYNDPAVATGISDLLDYGARGGGVQYPPVNIETGDDLNVTSEWGNNQPGVDRVNAFMKGGGTDAPEDDAEEEEEARPSISYDDMWAKTLLDGSDSSDDEGGSSGSSSPTSAASSRHGSTRFPGGLFTGGQASRREDPFKYPSTATSGMKDMSTKSESPKTSGRKFTTSARNDSMNSDSTTRDSPRMSFDAGSDDRQEPQFGKALYDFTAGGDEELNLTAGEELEIEYEVDGWFMVKKKRPGRDGKSQGLVPVLYVS</sequence>
<protein>
    <recommendedName>
        <fullName evidence="4">SH3 domain-containing protein</fullName>
    </recommendedName>
</protein>
<dbReference type="InterPro" id="IPR001452">
    <property type="entry name" value="SH3_domain"/>
</dbReference>
<dbReference type="RefSeq" id="XP_024397022.1">
    <property type="nucleotide sequence ID" value="XM_024541254.2"/>
</dbReference>
<dbReference type="Gene3D" id="2.30.30.40">
    <property type="entry name" value="SH3 Domains"/>
    <property type="match status" value="1"/>
</dbReference>
<evidence type="ECO:0000256" key="1">
    <source>
        <dbReference type="ARBA" id="ARBA00022443"/>
    </source>
</evidence>
<dbReference type="PaxDb" id="3218-PP1S206_101V6.1"/>
<dbReference type="GeneID" id="112292600"/>
<dbReference type="SUPFAM" id="SSF48371">
    <property type="entry name" value="ARM repeat"/>
    <property type="match status" value="1"/>
</dbReference>
<reference evidence="6" key="3">
    <citation type="submission" date="2020-12" db="UniProtKB">
        <authorList>
            <consortium name="EnsemblPlants"/>
        </authorList>
    </citation>
    <scope>IDENTIFICATION</scope>
</reference>
<dbReference type="Proteomes" id="UP000006727">
    <property type="component" value="Chromosome 15"/>
</dbReference>
<feature type="compositionally biased region" description="Pro residues" evidence="3">
    <location>
        <begin position="16"/>
        <end position="29"/>
    </location>
</feature>
<dbReference type="KEGG" id="ppp:112292600"/>
<dbReference type="EnsemblPlants" id="Pp3c15_18470V3.2">
    <property type="protein sequence ID" value="Pp3c15_18470V3.2"/>
    <property type="gene ID" value="Pp3c15_18470"/>
</dbReference>
<dbReference type="InterPro" id="IPR016024">
    <property type="entry name" value="ARM-type_fold"/>
</dbReference>
<accession>A0A2K1JDM6</accession>
<dbReference type="RefSeq" id="XP_073395400.1">
    <property type="nucleotide sequence ID" value="XM_073539299.1"/>
</dbReference>
<dbReference type="EMBL" id="ABEU02000015">
    <property type="protein sequence ID" value="PNR39627.1"/>
    <property type="molecule type" value="Genomic_DNA"/>
</dbReference>
<dbReference type="InterPro" id="IPR036028">
    <property type="entry name" value="SH3-like_dom_sf"/>
</dbReference>
<keyword evidence="7" id="KW-1185">Reference proteome</keyword>
<feature type="region of interest" description="Disordered" evidence="3">
    <location>
        <begin position="426"/>
        <end position="466"/>
    </location>
</feature>
<evidence type="ECO:0000313" key="6">
    <source>
        <dbReference type="EnsemblPlants" id="Pp3c15_18470V3.1"/>
    </source>
</evidence>
<reference evidence="5 7" key="2">
    <citation type="journal article" date="2018" name="Plant J.">
        <title>The Physcomitrella patens chromosome-scale assembly reveals moss genome structure and evolution.</title>
        <authorList>
            <person name="Lang D."/>
            <person name="Ullrich K.K."/>
            <person name="Murat F."/>
            <person name="Fuchs J."/>
            <person name="Jenkins J."/>
            <person name="Haas F.B."/>
            <person name="Piednoel M."/>
            <person name="Gundlach H."/>
            <person name="Van Bel M."/>
            <person name="Meyberg R."/>
            <person name="Vives C."/>
            <person name="Morata J."/>
            <person name="Symeonidi A."/>
            <person name="Hiss M."/>
            <person name="Muchero W."/>
            <person name="Kamisugi Y."/>
            <person name="Saleh O."/>
            <person name="Blanc G."/>
            <person name="Decker E.L."/>
            <person name="van Gessel N."/>
            <person name="Grimwood J."/>
            <person name="Hayes R.D."/>
            <person name="Graham S.W."/>
            <person name="Gunter L.E."/>
            <person name="McDaniel S.F."/>
            <person name="Hoernstein S.N.W."/>
            <person name="Larsson A."/>
            <person name="Li F.W."/>
            <person name="Perroud P.F."/>
            <person name="Phillips J."/>
            <person name="Ranjan P."/>
            <person name="Rokshar D.S."/>
            <person name="Rothfels C.J."/>
            <person name="Schneider L."/>
            <person name="Shu S."/>
            <person name="Stevenson D.W."/>
            <person name="Thummler F."/>
            <person name="Tillich M."/>
            <person name="Villarreal Aguilar J.C."/>
            <person name="Widiez T."/>
            <person name="Wong G.K."/>
            <person name="Wymore A."/>
            <person name="Zhang Y."/>
            <person name="Zimmer A.D."/>
            <person name="Quatrano R.S."/>
            <person name="Mayer K.F.X."/>
            <person name="Goodstein D."/>
            <person name="Casacuberta J.M."/>
            <person name="Vandepoele K."/>
            <person name="Reski R."/>
            <person name="Cuming A.C."/>
            <person name="Tuskan G.A."/>
            <person name="Maumus F."/>
            <person name="Salse J."/>
            <person name="Schmutz J."/>
            <person name="Rensing S.A."/>
        </authorList>
    </citation>
    <scope>NUCLEOTIDE SEQUENCE [LARGE SCALE GENOMIC DNA]</scope>
    <source>
        <strain evidence="6 7">cv. Gransden 2004</strain>
    </source>
</reference>
<feature type="region of interest" description="Disordered" evidence="3">
    <location>
        <begin position="1"/>
        <end position="48"/>
    </location>
</feature>
<dbReference type="STRING" id="3218.A0A2K1JDM6"/>
<evidence type="ECO:0000256" key="2">
    <source>
        <dbReference type="PROSITE-ProRule" id="PRU00192"/>
    </source>
</evidence>